<comment type="caution">
    <text evidence="5">The sequence shown here is derived from an EMBL/GenBank/DDBJ whole genome shotgun (WGS) entry which is preliminary data.</text>
</comment>
<accession>A0A7C3PJ69</accession>
<dbReference type="SUPFAM" id="SSF55073">
    <property type="entry name" value="Nucleotide cyclase"/>
    <property type="match status" value="1"/>
</dbReference>
<dbReference type="PROSITE" id="PS50112">
    <property type="entry name" value="PAS"/>
    <property type="match status" value="4"/>
</dbReference>
<dbReference type="PROSITE" id="PS50887">
    <property type="entry name" value="GGDEF"/>
    <property type="match status" value="1"/>
</dbReference>
<dbReference type="InterPro" id="IPR029787">
    <property type="entry name" value="Nucleotide_cyclase"/>
</dbReference>
<dbReference type="SUPFAM" id="SSF55785">
    <property type="entry name" value="PYP-like sensor domain (PAS domain)"/>
    <property type="match status" value="4"/>
</dbReference>
<dbReference type="Gene3D" id="3.30.450.20">
    <property type="entry name" value="PAS domain"/>
    <property type="match status" value="4"/>
</dbReference>
<dbReference type="PANTHER" id="PTHR44757">
    <property type="entry name" value="DIGUANYLATE CYCLASE DGCP"/>
    <property type="match status" value="1"/>
</dbReference>
<dbReference type="FunFam" id="3.20.20.450:FF:000001">
    <property type="entry name" value="Cyclic di-GMP phosphodiesterase yahA"/>
    <property type="match status" value="1"/>
</dbReference>
<evidence type="ECO:0000259" key="3">
    <source>
        <dbReference type="PROSITE" id="PS50883"/>
    </source>
</evidence>
<dbReference type="SMART" id="SM00091">
    <property type="entry name" value="PAS"/>
    <property type="match status" value="4"/>
</dbReference>
<dbReference type="FunFam" id="3.30.70.270:FF:000001">
    <property type="entry name" value="Diguanylate cyclase domain protein"/>
    <property type="match status" value="1"/>
</dbReference>
<evidence type="ECO:0000259" key="4">
    <source>
        <dbReference type="PROSITE" id="PS50887"/>
    </source>
</evidence>
<evidence type="ECO:0000313" key="5">
    <source>
        <dbReference type="EMBL" id="HFN00319.1"/>
    </source>
</evidence>
<dbReference type="Pfam" id="PF00563">
    <property type="entry name" value="EAL"/>
    <property type="match status" value="1"/>
</dbReference>
<dbReference type="InterPro" id="IPR043128">
    <property type="entry name" value="Rev_trsase/Diguanyl_cyclase"/>
</dbReference>
<dbReference type="InterPro" id="IPR000700">
    <property type="entry name" value="PAS-assoc_C"/>
</dbReference>
<feature type="domain" description="PAC" evidence="2">
    <location>
        <begin position="624"/>
        <end position="676"/>
    </location>
</feature>
<protein>
    <submittedName>
        <fullName evidence="5">PAS domain S-box protein</fullName>
    </submittedName>
</protein>
<dbReference type="CDD" id="cd00130">
    <property type="entry name" value="PAS"/>
    <property type="match status" value="4"/>
</dbReference>
<feature type="domain" description="PAS" evidence="1">
    <location>
        <begin position="165"/>
        <end position="241"/>
    </location>
</feature>
<feature type="domain" description="EAL" evidence="3">
    <location>
        <begin position="1029"/>
        <end position="1283"/>
    </location>
</feature>
<feature type="domain" description="PAS" evidence="1">
    <location>
        <begin position="422"/>
        <end position="492"/>
    </location>
</feature>
<dbReference type="Gene3D" id="3.20.20.450">
    <property type="entry name" value="EAL domain"/>
    <property type="match status" value="1"/>
</dbReference>
<dbReference type="NCBIfam" id="TIGR00254">
    <property type="entry name" value="GGDEF"/>
    <property type="match status" value="1"/>
</dbReference>
<dbReference type="SMART" id="SM00065">
    <property type="entry name" value="GAF"/>
    <property type="match status" value="1"/>
</dbReference>
<feature type="domain" description="PAC" evidence="2">
    <location>
        <begin position="496"/>
        <end position="548"/>
    </location>
</feature>
<dbReference type="PANTHER" id="PTHR44757:SF2">
    <property type="entry name" value="BIOFILM ARCHITECTURE MAINTENANCE PROTEIN MBAA"/>
    <property type="match status" value="1"/>
</dbReference>
<dbReference type="InterPro" id="IPR013656">
    <property type="entry name" value="PAS_4"/>
</dbReference>
<feature type="domain" description="PAS" evidence="1">
    <location>
        <begin position="297"/>
        <end position="367"/>
    </location>
</feature>
<dbReference type="PROSITE" id="PS50883">
    <property type="entry name" value="EAL"/>
    <property type="match status" value="1"/>
</dbReference>
<dbReference type="NCBIfam" id="TIGR00229">
    <property type="entry name" value="sensory_box"/>
    <property type="match status" value="4"/>
</dbReference>
<dbReference type="SMART" id="SM00052">
    <property type="entry name" value="EAL"/>
    <property type="match status" value="1"/>
</dbReference>
<dbReference type="InterPro" id="IPR035919">
    <property type="entry name" value="EAL_sf"/>
</dbReference>
<dbReference type="InterPro" id="IPR001610">
    <property type="entry name" value="PAC"/>
</dbReference>
<dbReference type="Pfam" id="PF13426">
    <property type="entry name" value="PAS_9"/>
    <property type="match status" value="1"/>
</dbReference>
<name>A0A7C3PJ69_9CYAN</name>
<sequence length="1290" mass="146138">MNYRYSSLFQIILESALQSSFVLAVESASTRLTQPPETTLKILAANGETLRLLIGATETDSLQRSLRDILPTDRYGEIALAVHQCLSTQKPCVSVIKESCAPLSLPELQMLLLPLEKKSQTQYLIGICQPTRPCEEFRGVGLAITHSLAVLREPLPEHVQTTLSEPEQLATLINTLPGIVFRCSNDAEWSMIYLSDGCYELTGYHPDELAGQQRSRTYNQITHPDDLPKVLAAIHQSIQQQSSYVVEYRVIAKNGEEKWFWEKGRAIYDAQNQPIGLEGFITDISDRKQIEAALVESESRLQAFLNNIPVTAYIKDLDGHFMYVNRALATLLQATPEELLGKRCYEFVAPDVAEESQQNDLQVIREKKLSRFDERIDSADGSRVYLATKFPLFDSQGEIYALGGIAIDISERKQAEDALRQSEQRYQDLYNSAPDMYFSISSDGMITSVNECGAKALGYTKAEMLGMKVLELVYPDDRLLVQRRMESIFAERQLRSHLEFRKVCRDGSILWVSEQTQLTLDSSNYPLELRIICRDISEYRQAQDALERAEAKFRSIFENAVEGIFQTTPDGCYITANPMLAKIYGYNSPEELLEKLTNIEHQLYVKAGRRQEFLNLMHQNDTVWGFESEIYQKDGNVIWISENARTIRDETGELIGFEGTVEDITVRKCAEAELRQRDNLLEGVAEATQYLLTETDFDIAIARALQTLGEAVKVDRVYIYENHPHSQTGELAMSMRYEWVRESIMPTIHQEHWQNQPYSAYGMTRWYETLSAGRSLSGLTCEFPIAEQELLKRDNIQSILMVPILMDEQFWGYIGFDECGSDRIWTKNEQSILIAMAASISGAIKRQEAEAMIRYQAFHDLLTDLPNRTLFSDRLRLALAHAQRNETNLAVMFLDLDRFKTINDTLGHPVGDQLLQAVAKRLSGCLREGDTVSRWGGDEFTLLLPQITSAEDIAKAAQRIIEALRPAFLLAGHELYISSSIGIAIYPYDGIDAQTLLKNADAALYRVKERGRNAFQFYTPAMNSRASELLVLENSLHHALAREQFLLYFQPQLNVITGQITRMEALLRWQHPELGFVAPSEFIAIAEETGLIIPIGEWVLRMACQQYAEWKKAGIAPQRIAVNLSARQFRENQLIETITQVLAENQVSPDCLELEITETTAMQDIEFTRIMLQSLRHMGIHISIDDFGTGYSSLGYLKKFPLDTIKIDRSFIHELTLDRNDAAIVSAVIALGKGLGLSVVAEGVETEEQAEHLRSLDCFEMQGYLFSRPLAAHAAMEFLRSHAYLPQTLS</sequence>
<dbReference type="InterPro" id="IPR001633">
    <property type="entry name" value="EAL_dom"/>
</dbReference>
<dbReference type="Pfam" id="PF01590">
    <property type="entry name" value="GAF"/>
    <property type="match status" value="1"/>
</dbReference>
<dbReference type="Pfam" id="PF08447">
    <property type="entry name" value="PAS_3"/>
    <property type="match status" value="2"/>
</dbReference>
<dbReference type="Pfam" id="PF00990">
    <property type="entry name" value="GGDEF"/>
    <property type="match status" value="1"/>
</dbReference>
<dbReference type="SUPFAM" id="SSF55781">
    <property type="entry name" value="GAF domain-like"/>
    <property type="match status" value="1"/>
</dbReference>
<gene>
    <name evidence="5" type="ORF">ENR64_21750</name>
</gene>
<reference evidence="5" key="1">
    <citation type="journal article" date="2020" name="mSystems">
        <title>Genome- and Community-Level Interaction Insights into Carbon Utilization and Element Cycling Functions of Hydrothermarchaeota in Hydrothermal Sediment.</title>
        <authorList>
            <person name="Zhou Z."/>
            <person name="Liu Y."/>
            <person name="Xu W."/>
            <person name="Pan J."/>
            <person name="Luo Z.H."/>
            <person name="Li M."/>
        </authorList>
    </citation>
    <scope>NUCLEOTIDE SEQUENCE [LARGE SCALE GENOMIC DNA]</scope>
    <source>
        <strain evidence="5">SpSt-418</strain>
    </source>
</reference>
<feature type="domain" description="PAC" evidence="2">
    <location>
        <begin position="244"/>
        <end position="296"/>
    </location>
</feature>
<dbReference type="SUPFAM" id="SSF141868">
    <property type="entry name" value="EAL domain-like"/>
    <property type="match status" value="1"/>
</dbReference>
<dbReference type="InterPro" id="IPR029016">
    <property type="entry name" value="GAF-like_dom_sf"/>
</dbReference>
<dbReference type="SMART" id="SM00086">
    <property type="entry name" value="PAC"/>
    <property type="match status" value="4"/>
</dbReference>
<evidence type="ECO:0000259" key="1">
    <source>
        <dbReference type="PROSITE" id="PS50112"/>
    </source>
</evidence>
<feature type="domain" description="GGDEF" evidence="4">
    <location>
        <begin position="887"/>
        <end position="1020"/>
    </location>
</feature>
<dbReference type="SMART" id="SM00267">
    <property type="entry name" value="GGDEF"/>
    <property type="match status" value="1"/>
</dbReference>
<dbReference type="EMBL" id="DSRU01000317">
    <property type="protein sequence ID" value="HFN00319.1"/>
    <property type="molecule type" value="Genomic_DNA"/>
</dbReference>
<dbReference type="Gene3D" id="3.30.450.40">
    <property type="match status" value="1"/>
</dbReference>
<feature type="domain" description="PAS" evidence="1">
    <location>
        <begin position="549"/>
        <end position="590"/>
    </location>
</feature>
<dbReference type="Pfam" id="PF08448">
    <property type="entry name" value="PAS_4"/>
    <property type="match status" value="1"/>
</dbReference>
<dbReference type="InterPro" id="IPR000160">
    <property type="entry name" value="GGDEF_dom"/>
</dbReference>
<dbReference type="Gene3D" id="3.30.70.270">
    <property type="match status" value="1"/>
</dbReference>
<feature type="domain" description="PAC" evidence="2">
    <location>
        <begin position="370"/>
        <end position="421"/>
    </location>
</feature>
<dbReference type="InterPro" id="IPR003018">
    <property type="entry name" value="GAF"/>
</dbReference>
<dbReference type="InterPro" id="IPR035965">
    <property type="entry name" value="PAS-like_dom_sf"/>
</dbReference>
<dbReference type="InterPro" id="IPR000014">
    <property type="entry name" value="PAS"/>
</dbReference>
<dbReference type="CDD" id="cd01949">
    <property type="entry name" value="GGDEF"/>
    <property type="match status" value="1"/>
</dbReference>
<organism evidence="5">
    <name type="scientific">Oscillatoriales cyanobacterium SpSt-418</name>
    <dbReference type="NCBI Taxonomy" id="2282169"/>
    <lineage>
        <taxon>Bacteria</taxon>
        <taxon>Bacillati</taxon>
        <taxon>Cyanobacteriota</taxon>
        <taxon>Cyanophyceae</taxon>
        <taxon>Oscillatoriophycideae</taxon>
        <taxon>Oscillatoriales</taxon>
    </lineage>
</organism>
<proteinExistence type="predicted"/>
<dbReference type="CDD" id="cd01948">
    <property type="entry name" value="EAL"/>
    <property type="match status" value="1"/>
</dbReference>
<dbReference type="InterPro" id="IPR052155">
    <property type="entry name" value="Biofilm_reg_signaling"/>
</dbReference>
<evidence type="ECO:0000259" key="2">
    <source>
        <dbReference type="PROSITE" id="PS50113"/>
    </source>
</evidence>
<dbReference type="InterPro" id="IPR013655">
    <property type="entry name" value="PAS_fold_3"/>
</dbReference>
<dbReference type="PROSITE" id="PS50113">
    <property type="entry name" value="PAC"/>
    <property type="match status" value="4"/>
</dbReference>